<feature type="compositionally biased region" description="Basic and acidic residues" evidence="1">
    <location>
        <begin position="366"/>
        <end position="382"/>
    </location>
</feature>
<feature type="compositionally biased region" description="Basic and acidic residues" evidence="1">
    <location>
        <begin position="503"/>
        <end position="512"/>
    </location>
</feature>
<dbReference type="AlphaFoldDB" id="A0AAF0Y7H7"/>
<name>A0AAF0Y7H7_9TREE</name>
<feature type="compositionally biased region" description="Low complexity" evidence="1">
    <location>
        <begin position="445"/>
        <end position="460"/>
    </location>
</feature>
<feature type="compositionally biased region" description="Basic and acidic residues" evidence="1">
    <location>
        <begin position="103"/>
        <end position="139"/>
    </location>
</feature>
<feature type="region of interest" description="Disordered" evidence="1">
    <location>
        <begin position="361"/>
        <end position="512"/>
    </location>
</feature>
<feature type="region of interest" description="Disordered" evidence="1">
    <location>
        <begin position="103"/>
        <end position="284"/>
    </location>
</feature>
<reference evidence="2" key="1">
    <citation type="submission" date="2023-10" db="EMBL/GenBank/DDBJ databases">
        <authorList>
            <person name="Noh H."/>
        </authorList>
    </citation>
    <scope>NUCLEOTIDE SEQUENCE</scope>
    <source>
        <strain evidence="2">DUCC4014</strain>
    </source>
</reference>
<dbReference type="EMBL" id="CP086716">
    <property type="protein sequence ID" value="WOO81633.1"/>
    <property type="molecule type" value="Genomic_DNA"/>
</dbReference>
<feature type="compositionally biased region" description="Basic and acidic residues" evidence="1">
    <location>
        <begin position="178"/>
        <end position="201"/>
    </location>
</feature>
<feature type="compositionally biased region" description="Basic and acidic residues" evidence="1">
    <location>
        <begin position="396"/>
        <end position="422"/>
    </location>
</feature>
<evidence type="ECO:0000313" key="2">
    <source>
        <dbReference type="EMBL" id="WOO81633.1"/>
    </source>
</evidence>
<evidence type="ECO:0000313" key="3">
    <source>
        <dbReference type="Proteomes" id="UP000827549"/>
    </source>
</evidence>
<feature type="compositionally biased region" description="Basic and acidic residues" evidence="1">
    <location>
        <begin position="151"/>
        <end position="170"/>
    </location>
</feature>
<sequence length="512" mass="58444">MKDGDHWLLPTTQACQHCQSNAWPCVVKIRRRSDHFACLMCRKGKCSHKDLRAVEMTGPILDVDDRRKMIYQTLGDGEAIIMPPPNGDVLSLWSPDAYGFGPDHRGASVEEHDTGDLARREENERSRAVNPRDREDEARNAPTWRTRSSSPRREHREYRDERHERPNPEHHAHRHDHSHQQHNGERYERRERMHRDDHYDPRQQQVRPHHLQPRHDQPQHLHPQQLHPQQLRPHPLDPRQLQQPHRPRPDTRYETYPGMVPPGPSNFHHPGTTVGEHGPLGPHPRDHVGPLPSLAELAINRLGLRAPTRTPWDRLEAARLVGFYPPNSTDPRLYANNPRLSAAQRAGLSVVPSPSFAHVPFPGFSLDREDPPVREAPRRRSGELPAPHQLYPGPMDARHEYGRREYDPRDPRYQYERDERRYSQAAAEPNRRPVQPLGGDQTARAPIATGSTSSAAAGPSMNNAVAATEADDSTRHEHTADGYSYPPLVPLPRAGYVSTTDAQKARDEGVDK</sequence>
<feature type="compositionally biased region" description="Low complexity" evidence="1">
    <location>
        <begin position="220"/>
        <end position="244"/>
    </location>
</feature>
<evidence type="ECO:0000256" key="1">
    <source>
        <dbReference type="SAM" id="MobiDB-lite"/>
    </source>
</evidence>
<protein>
    <submittedName>
        <fullName evidence="2">Uncharacterized protein</fullName>
    </submittedName>
</protein>
<accession>A0AAF0Y7H7</accession>
<dbReference type="RefSeq" id="XP_062627665.1">
    <property type="nucleotide sequence ID" value="XM_062771681.1"/>
</dbReference>
<organism evidence="2 3">
    <name type="scientific">Vanrija pseudolonga</name>
    <dbReference type="NCBI Taxonomy" id="143232"/>
    <lineage>
        <taxon>Eukaryota</taxon>
        <taxon>Fungi</taxon>
        <taxon>Dikarya</taxon>
        <taxon>Basidiomycota</taxon>
        <taxon>Agaricomycotina</taxon>
        <taxon>Tremellomycetes</taxon>
        <taxon>Trichosporonales</taxon>
        <taxon>Trichosporonaceae</taxon>
        <taxon>Vanrija</taxon>
    </lineage>
</organism>
<keyword evidence="3" id="KW-1185">Reference proteome</keyword>
<proteinExistence type="predicted"/>
<gene>
    <name evidence="2" type="ORF">LOC62_03G005156</name>
</gene>
<dbReference type="GeneID" id="87808386"/>
<dbReference type="Proteomes" id="UP000827549">
    <property type="component" value="Chromosome 3"/>
</dbReference>